<comment type="catalytic activity">
    <reaction evidence="15">
        <text>L-threonyl-[protein] + ATP = O-phospho-L-threonyl-[protein] + ADP + H(+)</text>
        <dbReference type="Rhea" id="RHEA:46608"/>
        <dbReference type="Rhea" id="RHEA-COMP:11060"/>
        <dbReference type="Rhea" id="RHEA-COMP:11605"/>
        <dbReference type="ChEBI" id="CHEBI:15378"/>
        <dbReference type="ChEBI" id="CHEBI:30013"/>
        <dbReference type="ChEBI" id="CHEBI:30616"/>
        <dbReference type="ChEBI" id="CHEBI:61977"/>
        <dbReference type="ChEBI" id="CHEBI:456216"/>
    </reaction>
</comment>
<dbReference type="AlphaFoldDB" id="A0A7J6HSV9"/>
<evidence type="ECO:0000256" key="12">
    <source>
        <dbReference type="ARBA" id="ARBA00023157"/>
    </source>
</evidence>
<dbReference type="GO" id="GO:0005886">
    <property type="term" value="C:plasma membrane"/>
    <property type="evidence" value="ECO:0007669"/>
    <property type="project" value="TreeGrafter"/>
</dbReference>
<dbReference type="Pfam" id="PF07645">
    <property type="entry name" value="EGF_CA"/>
    <property type="match status" value="1"/>
</dbReference>
<keyword evidence="3 16" id="KW-0245">EGF-like domain</keyword>
<dbReference type="GO" id="GO:0005509">
    <property type="term" value="F:calcium ion binding"/>
    <property type="evidence" value="ECO:0007669"/>
    <property type="project" value="InterPro"/>
</dbReference>
<dbReference type="PROSITE" id="PS01186">
    <property type="entry name" value="EGF_2"/>
    <property type="match status" value="1"/>
</dbReference>
<keyword evidence="22" id="KW-1185">Reference proteome</keyword>
<dbReference type="GO" id="GO:0004674">
    <property type="term" value="F:protein serine/threonine kinase activity"/>
    <property type="evidence" value="ECO:0007669"/>
    <property type="project" value="UniProtKB-KW"/>
</dbReference>
<dbReference type="Proteomes" id="UP000583929">
    <property type="component" value="Unassembled WGS sequence"/>
</dbReference>
<dbReference type="InterPro" id="IPR000152">
    <property type="entry name" value="EGF-type_Asp/Asn_hydroxyl_site"/>
</dbReference>
<keyword evidence="13" id="KW-0325">Glycoprotein</keyword>
<keyword evidence="10 18" id="KW-1133">Transmembrane helix</keyword>
<evidence type="ECO:0000256" key="9">
    <source>
        <dbReference type="ARBA" id="ARBA00022840"/>
    </source>
</evidence>
<keyword evidence="4" id="KW-0808">Transferase</keyword>
<keyword evidence="6" id="KW-0732">Signal</keyword>
<evidence type="ECO:0000256" key="5">
    <source>
        <dbReference type="ARBA" id="ARBA00022692"/>
    </source>
</evidence>
<organism evidence="21 22">
    <name type="scientific">Cannabis sativa</name>
    <name type="common">Hemp</name>
    <name type="synonym">Marijuana</name>
    <dbReference type="NCBI Taxonomy" id="3483"/>
    <lineage>
        <taxon>Eukaryota</taxon>
        <taxon>Viridiplantae</taxon>
        <taxon>Streptophyta</taxon>
        <taxon>Embryophyta</taxon>
        <taxon>Tracheophyta</taxon>
        <taxon>Spermatophyta</taxon>
        <taxon>Magnoliopsida</taxon>
        <taxon>eudicotyledons</taxon>
        <taxon>Gunneridae</taxon>
        <taxon>Pentapetalae</taxon>
        <taxon>rosids</taxon>
        <taxon>fabids</taxon>
        <taxon>Rosales</taxon>
        <taxon>Cannabaceae</taxon>
        <taxon>Cannabis</taxon>
    </lineage>
</organism>
<keyword evidence="5 18" id="KW-0812">Transmembrane</keyword>
<name>A0A7J6HSV9_CANSA</name>
<dbReference type="SUPFAM" id="SSF57196">
    <property type="entry name" value="EGF/Laminin"/>
    <property type="match status" value="1"/>
</dbReference>
<dbReference type="PANTHER" id="PTHR27005:SF283">
    <property type="entry name" value="OS02G0633066 PROTEIN"/>
    <property type="match status" value="1"/>
</dbReference>
<dbReference type="InterPro" id="IPR000719">
    <property type="entry name" value="Prot_kinase_dom"/>
</dbReference>
<evidence type="ECO:0000256" key="18">
    <source>
        <dbReference type="SAM" id="Phobius"/>
    </source>
</evidence>
<dbReference type="InterPro" id="IPR018097">
    <property type="entry name" value="EGF_Ca-bd_CS"/>
</dbReference>
<dbReference type="InterPro" id="IPR008271">
    <property type="entry name" value="Ser/Thr_kinase_AS"/>
</dbReference>
<evidence type="ECO:0000256" key="8">
    <source>
        <dbReference type="ARBA" id="ARBA00022777"/>
    </source>
</evidence>
<comment type="subcellular location">
    <subcellularLocation>
        <location evidence="1">Membrane</location>
        <topology evidence="1">Single-pass type I membrane protein</topology>
    </subcellularLocation>
</comment>
<comment type="caution">
    <text evidence="21">The sequence shown here is derived from an EMBL/GenBank/DDBJ whole genome shotgun (WGS) entry which is preliminary data.</text>
</comment>
<dbReference type="GO" id="GO:0030247">
    <property type="term" value="F:polysaccharide binding"/>
    <property type="evidence" value="ECO:0007669"/>
    <property type="project" value="InterPro"/>
</dbReference>
<keyword evidence="2" id="KW-0723">Serine/threonine-protein kinase</keyword>
<evidence type="ECO:0000256" key="16">
    <source>
        <dbReference type="PROSITE-ProRule" id="PRU00076"/>
    </source>
</evidence>
<dbReference type="InterPro" id="IPR000742">
    <property type="entry name" value="EGF"/>
</dbReference>
<evidence type="ECO:0000259" key="20">
    <source>
        <dbReference type="PROSITE" id="PS50026"/>
    </source>
</evidence>
<dbReference type="PROSITE" id="PS00010">
    <property type="entry name" value="ASX_HYDROXYL"/>
    <property type="match status" value="1"/>
</dbReference>
<accession>A0A7J6HSV9</accession>
<dbReference type="Gene3D" id="2.90.20.10">
    <property type="entry name" value="Plasmodium vivax P25 domain"/>
    <property type="match status" value="1"/>
</dbReference>
<keyword evidence="8" id="KW-0418">Kinase</keyword>
<evidence type="ECO:0000259" key="19">
    <source>
        <dbReference type="PROSITE" id="PS50011"/>
    </source>
</evidence>
<evidence type="ECO:0000256" key="10">
    <source>
        <dbReference type="ARBA" id="ARBA00022989"/>
    </source>
</evidence>
<dbReference type="CDD" id="cd00054">
    <property type="entry name" value="EGF_CA"/>
    <property type="match status" value="1"/>
</dbReference>
<dbReference type="InterPro" id="IPR025287">
    <property type="entry name" value="WAK_GUB"/>
</dbReference>
<dbReference type="PROSITE" id="PS00107">
    <property type="entry name" value="PROTEIN_KINASE_ATP"/>
    <property type="match status" value="1"/>
</dbReference>
<comment type="catalytic activity">
    <reaction evidence="14">
        <text>L-seryl-[protein] + ATP = O-phospho-L-seryl-[protein] + ADP + H(+)</text>
        <dbReference type="Rhea" id="RHEA:17989"/>
        <dbReference type="Rhea" id="RHEA-COMP:9863"/>
        <dbReference type="Rhea" id="RHEA-COMP:11604"/>
        <dbReference type="ChEBI" id="CHEBI:15378"/>
        <dbReference type="ChEBI" id="CHEBI:29999"/>
        <dbReference type="ChEBI" id="CHEBI:30616"/>
        <dbReference type="ChEBI" id="CHEBI:83421"/>
        <dbReference type="ChEBI" id="CHEBI:456216"/>
    </reaction>
</comment>
<dbReference type="InterPro" id="IPR049883">
    <property type="entry name" value="NOTCH1_EGF-like"/>
</dbReference>
<dbReference type="PROSITE" id="PS50026">
    <property type="entry name" value="EGF_3"/>
    <property type="match status" value="1"/>
</dbReference>
<dbReference type="InterPro" id="IPR011009">
    <property type="entry name" value="Kinase-like_dom_sf"/>
</dbReference>
<feature type="domain" description="Protein kinase" evidence="19">
    <location>
        <begin position="445"/>
        <end position="734"/>
    </location>
</feature>
<dbReference type="PROSITE" id="PS01187">
    <property type="entry name" value="EGF_CA"/>
    <property type="match status" value="1"/>
</dbReference>
<evidence type="ECO:0000313" key="21">
    <source>
        <dbReference type="EMBL" id="KAF4398384.1"/>
    </source>
</evidence>
<dbReference type="InterPro" id="IPR001881">
    <property type="entry name" value="EGF-like_Ca-bd_dom"/>
</dbReference>
<evidence type="ECO:0000256" key="2">
    <source>
        <dbReference type="ARBA" id="ARBA00022527"/>
    </source>
</evidence>
<evidence type="ECO:0000256" key="14">
    <source>
        <dbReference type="ARBA" id="ARBA00047558"/>
    </source>
</evidence>
<keyword evidence="11 18" id="KW-0472">Membrane</keyword>
<evidence type="ECO:0000256" key="13">
    <source>
        <dbReference type="ARBA" id="ARBA00023180"/>
    </source>
</evidence>
<protein>
    <submittedName>
        <fullName evidence="21">Uncharacterized protein</fullName>
    </submittedName>
</protein>
<evidence type="ECO:0000256" key="3">
    <source>
        <dbReference type="ARBA" id="ARBA00022536"/>
    </source>
</evidence>
<dbReference type="InterPro" id="IPR045274">
    <property type="entry name" value="WAK-like"/>
</dbReference>
<dbReference type="CDD" id="cd14066">
    <property type="entry name" value="STKc_IRAK"/>
    <property type="match status" value="1"/>
</dbReference>
<reference evidence="21 22" key="1">
    <citation type="journal article" date="2020" name="bioRxiv">
        <title>Sequence and annotation of 42 cannabis genomes reveals extensive copy number variation in cannabinoid synthesis and pathogen resistance genes.</title>
        <authorList>
            <person name="Mckernan K.J."/>
            <person name="Helbert Y."/>
            <person name="Kane L.T."/>
            <person name="Ebling H."/>
            <person name="Zhang L."/>
            <person name="Liu B."/>
            <person name="Eaton Z."/>
            <person name="Mclaughlin S."/>
            <person name="Kingan S."/>
            <person name="Baybayan P."/>
            <person name="Concepcion G."/>
            <person name="Jordan M."/>
            <person name="Riva A."/>
            <person name="Barbazuk W."/>
            <person name="Harkins T."/>
        </authorList>
    </citation>
    <scope>NUCLEOTIDE SEQUENCE [LARGE SCALE GENOMIC DNA]</scope>
    <source>
        <strain evidence="22">cv. Jamaican Lion 4</strain>
        <tissue evidence="21">Leaf</tissue>
    </source>
</reference>
<dbReference type="PANTHER" id="PTHR27005">
    <property type="entry name" value="WALL-ASSOCIATED RECEPTOR KINASE-LIKE 21"/>
    <property type="match status" value="1"/>
</dbReference>
<dbReference type="PROSITE" id="PS00108">
    <property type="entry name" value="PROTEIN_KINASE_ST"/>
    <property type="match status" value="1"/>
</dbReference>
<dbReference type="FunFam" id="1.10.510.10:FF:000084">
    <property type="entry name" value="Wall-associated receptor kinase 2"/>
    <property type="match status" value="1"/>
</dbReference>
<dbReference type="Gene3D" id="1.10.510.10">
    <property type="entry name" value="Transferase(Phosphotransferase) domain 1"/>
    <property type="match status" value="1"/>
</dbReference>
<evidence type="ECO:0000256" key="7">
    <source>
        <dbReference type="ARBA" id="ARBA00022741"/>
    </source>
</evidence>
<keyword evidence="9 17" id="KW-0067">ATP-binding</keyword>
<keyword evidence="7 17" id="KW-0547">Nucleotide-binding</keyword>
<feature type="transmembrane region" description="Helical" evidence="18">
    <location>
        <begin position="368"/>
        <end position="394"/>
    </location>
</feature>
<evidence type="ECO:0000256" key="4">
    <source>
        <dbReference type="ARBA" id="ARBA00022679"/>
    </source>
</evidence>
<sequence>MPIYMNIYTNKQFRNLYYYKIVTKMGLLHGIILLHLALTAAAGTINLRRTEAKTPDDGCRRRCGNVDIPYPFGIGAGCYLNSKFNITCNDTSIGPPKTYLRKGNLQVIDISIKDGEIKVLQLIAKDCYEKNGSQYRKDRLRTSLRLSSFTVSSTKNKFTAIGCDTYAIIRGFRGEQRYRTGCMSLCDRATDINYGTCSGVGCCQVMSIPPRLNNFTVILSSYSNHTKLWDFNPCSYGILAEESQFKFSNTSFQEFQSKKNFPLVVDWSIGELPCEKARNFKNFTCHLETSECVNSNSSNGYLCRCLPGFIGNPYHPKGCQDIDECKGQNPCTNGNCINVNGTFNCSCLKGYKRVNKTTCSRNGPRRALFLYIPLGVSIGLMSLIAISVMLYWGVRKRKLIMLKEKFFEQNGGLMLQQRLSSTEKGPIETTKIFTAKELEMATDNYHESRIIGEGGYGIVYKGIFPNNKVVAIKKSKFGAQIVPSEQIEQFINEVILLMQINHRNVVRLLGCCLETEVPLLVYEFITNGTLFQHIHNKGNEPCSSLSWEMRLKIATETAGALAYLHCETNTPIVHRDIKTMNILLDENFIAKVSDFGTSRLIPIDEDQLSTLVQGTVGYLDPEYLQTSQLTEKSDVYSFGVVLGELLTGKKAFSFDKLNNVSQVLAMSLLSVKDNDQFNEFIDDKILNDGNIEVIKEVVALTKRCLRIKGEDRPTMKEVAMELEGLRAMSKHSWTNIGDEESEHLLGEKHSINHNNYIGYDLECGSSGTTAMYDSMQTQLMLNPFDDGR</sequence>
<evidence type="ECO:0000256" key="11">
    <source>
        <dbReference type="ARBA" id="ARBA00023136"/>
    </source>
</evidence>
<gene>
    <name evidence="21" type="ORF">G4B88_025363</name>
</gene>
<evidence type="ECO:0000313" key="22">
    <source>
        <dbReference type="Proteomes" id="UP000583929"/>
    </source>
</evidence>
<dbReference type="Gene3D" id="3.30.200.20">
    <property type="entry name" value="Phosphorylase Kinase, domain 1"/>
    <property type="match status" value="1"/>
</dbReference>
<dbReference type="SMART" id="SM00181">
    <property type="entry name" value="EGF"/>
    <property type="match status" value="2"/>
</dbReference>
<comment type="caution">
    <text evidence="16">Lacks conserved residue(s) required for the propagation of feature annotation.</text>
</comment>
<proteinExistence type="predicted"/>
<evidence type="ECO:0000256" key="1">
    <source>
        <dbReference type="ARBA" id="ARBA00004479"/>
    </source>
</evidence>
<dbReference type="SUPFAM" id="SSF56112">
    <property type="entry name" value="Protein kinase-like (PK-like)"/>
    <property type="match status" value="1"/>
</dbReference>
<dbReference type="SMART" id="SM00179">
    <property type="entry name" value="EGF_CA"/>
    <property type="match status" value="2"/>
</dbReference>
<dbReference type="GO" id="GO:0005524">
    <property type="term" value="F:ATP binding"/>
    <property type="evidence" value="ECO:0007669"/>
    <property type="project" value="UniProtKB-UniRule"/>
</dbReference>
<dbReference type="SMART" id="SM00220">
    <property type="entry name" value="S_TKc"/>
    <property type="match status" value="1"/>
</dbReference>
<dbReference type="PROSITE" id="PS50011">
    <property type="entry name" value="PROTEIN_KINASE_DOM"/>
    <property type="match status" value="1"/>
</dbReference>
<dbReference type="GO" id="GO:0007166">
    <property type="term" value="P:cell surface receptor signaling pathway"/>
    <property type="evidence" value="ECO:0007669"/>
    <property type="project" value="InterPro"/>
</dbReference>
<evidence type="ECO:0000256" key="17">
    <source>
        <dbReference type="PROSITE-ProRule" id="PRU10141"/>
    </source>
</evidence>
<dbReference type="Pfam" id="PF00069">
    <property type="entry name" value="Pkinase"/>
    <property type="match status" value="1"/>
</dbReference>
<dbReference type="InterPro" id="IPR017441">
    <property type="entry name" value="Protein_kinase_ATP_BS"/>
</dbReference>
<dbReference type="FunFam" id="3.30.200.20:FF:000043">
    <property type="entry name" value="Wall-associated receptor kinase 2"/>
    <property type="match status" value="1"/>
</dbReference>
<dbReference type="Pfam" id="PF13947">
    <property type="entry name" value="GUB_WAK_bind"/>
    <property type="match status" value="1"/>
</dbReference>
<feature type="domain" description="EGF-like" evidence="20">
    <location>
        <begin position="321"/>
        <end position="360"/>
    </location>
</feature>
<feature type="binding site" evidence="17">
    <location>
        <position position="474"/>
    </location>
    <ligand>
        <name>ATP</name>
        <dbReference type="ChEBI" id="CHEBI:30616"/>
    </ligand>
</feature>
<dbReference type="EMBL" id="JAATIQ010000026">
    <property type="protein sequence ID" value="KAF4398384.1"/>
    <property type="molecule type" value="Genomic_DNA"/>
</dbReference>
<keyword evidence="12" id="KW-1015">Disulfide bond</keyword>
<evidence type="ECO:0000256" key="6">
    <source>
        <dbReference type="ARBA" id="ARBA00022729"/>
    </source>
</evidence>
<evidence type="ECO:0000256" key="15">
    <source>
        <dbReference type="ARBA" id="ARBA00047951"/>
    </source>
</evidence>